<evidence type="ECO:0000259" key="1">
    <source>
        <dbReference type="PROSITE" id="PS50181"/>
    </source>
</evidence>
<dbReference type="NCBIfam" id="TIGR01640">
    <property type="entry name" value="F_box_assoc_1"/>
    <property type="match status" value="1"/>
</dbReference>
<sequence>MKCKAKKRVIPELPHDLIGEILQRLCVKSLMRFKCVSKLWLSLISDPQFAEWRFELPANRLLFQPDEFGTIKSLDVEASLHDDSATVQLPLPLPSSPIHNTIMLMGSCRGLVLFNYEECGEFMLWNPLVGFQRSIPHTFRDCCYPSLLFGFGYDASTNDYMVVFVELSDLDFDVPDWPSDISIFSLRDNSWNNGMWVGGRYEDIGDDFKAGSFLNGALHWLVLRFSDVSKVPFADNVIIAFDLKEKTLAEIALPPHLADKFKYQIYSLRVLKDCLCVCCVNKDDETNEIWMMEEYKVLSSWTKCFVVSDFDVPFDRFSPICFTKNGEILGLNMGGRIEKRNDKGELIEHLTFHEVPWFYGCNAQSSLYTGRLVSLP</sequence>
<evidence type="ECO:0000313" key="3">
    <source>
        <dbReference type="Proteomes" id="UP001359559"/>
    </source>
</evidence>
<gene>
    <name evidence="2" type="ORF">RJT34_18451</name>
</gene>
<reference evidence="2 3" key="1">
    <citation type="submission" date="2024-01" db="EMBL/GenBank/DDBJ databases">
        <title>The genomes of 5 underutilized Papilionoideae crops provide insights into root nodulation and disease resistance.</title>
        <authorList>
            <person name="Yuan L."/>
        </authorList>
    </citation>
    <scope>NUCLEOTIDE SEQUENCE [LARGE SCALE GENOMIC DNA]</scope>
    <source>
        <strain evidence="2">LY-2023</strain>
        <tissue evidence="2">Leaf</tissue>
    </source>
</reference>
<comment type="caution">
    <text evidence="2">The sequence shown here is derived from an EMBL/GenBank/DDBJ whole genome shotgun (WGS) entry which is preliminary data.</text>
</comment>
<dbReference type="CDD" id="cd22157">
    <property type="entry name" value="F-box_AtFBW1-like"/>
    <property type="match status" value="1"/>
</dbReference>
<dbReference type="EMBL" id="JAYKXN010000004">
    <property type="protein sequence ID" value="KAK7295541.1"/>
    <property type="molecule type" value="Genomic_DNA"/>
</dbReference>
<dbReference type="InterPro" id="IPR017451">
    <property type="entry name" value="F-box-assoc_interact_dom"/>
</dbReference>
<dbReference type="SMART" id="SM00256">
    <property type="entry name" value="FBOX"/>
    <property type="match status" value="1"/>
</dbReference>
<protein>
    <recommendedName>
        <fullName evidence="1">F-box domain-containing protein</fullName>
    </recommendedName>
</protein>
<dbReference type="SUPFAM" id="SSF81383">
    <property type="entry name" value="F-box domain"/>
    <property type="match status" value="1"/>
</dbReference>
<dbReference type="Gene3D" id="1.20.1280.50">
    <property type="match status" value="1"/>
</dbReference>
<dbReference type="AlphaFoldDB" id="A0AAN9JC48"/>
<dbReference type="PROSITE" id="PS50181">
    <property type="entry name" value="FBOX"/>
    <property type="match status" value="1"/>
</dbReference>
<keyword evidence="3" id="KW-1185">Reference proteome</keyword>
<name>A0AAN9JC48_CLITE</name>
<dbReference type="Proteomes" id="UP001359559">
    <property type="component" value="Unassembled WGS sequence"/>
</dbReference>
<feature type="domain" description="F-box" evidence="1">
    <location>
        <begin position="7"/>
        <end position="55"/>
    </location>
</feature>
<dbReference type="PANTHER" id="PTHR31672">
    <property type="entry name" value="BNACNNG10540D PROTEIN"/>
    <property type="match status" value="1"/>
</dbReference>
<dbReference type="InterPro" id="IPR036047">
    <property type="entry name" value="F-box-like_dom_sf"/>
</dbReference>
<proteinExistence type="predicted"/>
<dbReference type="InterPro" id="IPR050796">
    <property type="entry name" value="SCF_F-box_component"/>
</dbReference>
<dbReference type="PANTHER" id="PTHR31672:SF13">
    <property type="entry name" value="F-BOX PROTEIN CPR30-LIKE"/>
    <property type="match status" value="1"/>
</dbReference>
<dbReference type="InterPro" id="IPR006527">
    <property type="entry name" value="F-box-assoc_dom_typ1"/>
</dbReference>
<dbReference type="Pfam" id="PF07734">
    <property type="entry name" value="FBA_1"/>
    <property type="match status" value="1"/>
</dbReference>
<evidence type="ECO:0000313" key="2">
    <source>
        <dbReference type="EMBL" id="KAK7295541.1"/>
    </source>
</evidence>
<accession>A0AAN9JC48</accession>
<dbReference type="Pfam" id="PF00646">
    <property type="entry name" value="F-box"/>
    <property type="match status" value="1"/>
</dbReference>
<dbReference type="InterPro" id="IPR001810">
    <property type="entry name" value="F-box_dom"/>
</dbReference>
<organism evidence="2 3">
    <name type="scientific">Clitoria ternatea</name>
    <name type="common">Butterfly pea</name>
    <dbReference type="NCBI Taxonomy" id="43366"/>
    <lineage>
        <taxon>Eukaryota</taxon>
        <taxon>Viridiplantae</taxon>
        <taxon>Streptophyta</taxon>
        <taxon>Embryophyta</taxon>
        <taxon>Tracheophyta</taxon>
        <taxon>Spermatophyta</taxon>
        <taxon>Magnoliopsida</taxon>
        <taxon>eudicotyledons</taxon>
        <taxon>Gunneridae</taxon>
        <taxon>Pentapetalae</taxon>
        <taxon>rosids</taxon>
        <taxon>fabids</taxon>
        <taxon>Fabales</taxon>
        <taxon>Fabaceae</taxon>
        <taxon>Papilionoideae</taxon>
        <taxon>50 kb inversion clade</taxon>
        <taxon>NPAAA clade</taxon>
        <taxon>indigoferoid/millettioid clade</taxon>
        <taxon>Phaseoleae</taxon>
        <taxon>Clitoria</taxon>
    </lineage>
</organism>